<dbReference type="Proteomes" id="UP000517759">
    <property type="component" value="Unassembled WGS sequence"/>
</dbReference>
<comment type="caution">
    <text evidence="1">The sequence shown here is derived from an EMBL/GenBank/DDBJ whole genome shotgun (WGS) entry which is preliminary data.</text>
</comment>
<sequence length="105" mass="11986">MPCNTLWQKRRWLKIFRRLRRRDASASAFLQGSALSQYFFDLRSCTLSRDYEIGSECDDLDAIGDRTQLPNNSKLAYVPEEFLSEFGDEKSADDVAKAAAWVANA</sequence>
<gene>
    <name evidence="1" type="ORF">GGR33_002255</name>
</gene>
<evidence type="ECO:0000313" key="1">
    <source>
        <dbReference type="EMBL" id="MBB3902760.1"/>
    </source>
</evidence>
<accession>A0A7W6AK64</accession>
<evidence type="ECO:0000313" key="2">
    <source>
        <dbReference type="Proteomes" id="UP000517759"/>
    </source>
</evidence>
<name>A0A7W6AK64_9HYPH</name>
<dbReference type="RefSeq" id="WP_183504935.1">
    <property type="nucleotide sequence ID" value="NZ_BSPG01000001.1"/>
</dbReference>
<protein>
    <submittedName>
        <fullName evidence="1">Uncharacterized protein</fullName>
    </submittedName>
</protein>
<dbReference type="AlphaFoldDB" id="A0A7W6AK64"/>
<proteinExistence type="predicted"/>
<organism evidence="1 2">
    <name type="scientific">Methylobacterium brachythecii</name>
    <dbReference type="NCBI Taxonomy" id="1176177"/>
    <lineage>
        <taxon>Bacteria</taxon>
        <taxon>Pseudomonadati</taxon>
        <taxon>Pseudomonadota</taxon>
        <taxon>Alphaproteobacteria</taxon>
        <taxon>Hyphomicrobiales</taxon>
        <taxon>Methylobacteriaceae</taxon>
        <taxon>Methylobacterium</taxon>
    </lineage>
</organism>
<dbReference type="EMBL" id="JACIDN010000003">
    <property type="protein sequence ID" value="MBB3902760.1"/>
    <property type="molecule type" value="Genomic_DNA"/>
</dbReference>
<reference evidence="1 2" key="1">
    <citation type="submission" date="2020-08" db="EMBL/GenBank/DDBJ databases">
        <title>Genomic Encyclopedia of Type Strains, Phase IV (KMG-IV): sequencing the most valuable type-strain genomes for metagenomic binning, comparative biology and taxonomic classification.</title>
        <authorList>
            <person name="Goeker M."/>
        </authorList>
    </citation>
    <scope>NUCLEOTIDE SEQUENCE [LARGE SCALE GENOMIC DNA]</scope>
    <source>
        <strain evidence="1 2">DSM 24105</strain>
    </source>
</reference>